<dbReference type="PROSITE" id="PS51340">
    <property type="entry name" value="MOSC"/>
    <property type="match status" value="1"/>
</dbReference>
<dbReference type="Proteomes" id="UP001268089">
    <property type="component" value="Unassembled WGS sequence"/>
</dbReference>
<dbReference type="InterPro" id="IPR005302">
    <property type="entry name" value="MoCF_Sase_C"/>
</dbReference>
<name>A0ABU1ZK95_9BURK</name>
<dbReference type="SUPFAM" id="SSF50800">
    <property type="entry name" value="PK beta-barrel domain-like"/>
    <property type="match status" value="1"/>
</dbReference>
<protein>
    <submittedName>
        <fullName evidence="2">Uncharacterized protein YcbX</fullName>
    </submittedName>
</protein>
<dbReference type="Pfam" id="PF03476">
    <property type="entry name" value="MOSC_N"/>
    <property type="match status" value="1"/>
</dbReference>
<organism evidence="2 3">
    <name type="scientific">Rhodoferax saidenbachensis</name>
    <dbReference type="NCBI Taxonomy" id="1484693"/>
    <lineage>
        <taxon>Bacteria</taxon>
        <taxon>Pseudomonadati</taxon>
        <taxon>Pseudomonadota</taxon>
        <taxon>Betaproteobacteria</taxon>
        <taxon>Burkholderiales</taxon>
        <taxon>Comamonadaceae</taxon>
        <taxon>Rhodoferax</taxon>
    </lineage>
</organism>
<accession>A0ABU1ZK95</accession>
<dbReference type="PANTHER" id="PTHR14237:SF19">
    <property type="entry name" value="MITOCHONDRIAL AMIDOXIME REDUCING COMPONENT 1"/>
    <property type="match status" value="1"/>
</dbReference>
<comment type="caution">
    <text evidence="2">The sequence shown here is derived from an EMBL/GenBank/DDBJ whole genome shotgun (WGS) entry which is preliminary data.</text>
</comment>
<feature type="domain" description="MOSC" evidence="1">
    <location>
        <begin position="126"/>
        <end position="287"/>
    </location>
</feature>
<dbReference type="InterPro" id="IPR005303">
    <property type="entry name" value="MOCOS_middle"/>
</dbReference>
<keyword evidence="3" id="KW-1185">Reference proteome</keyword>
<dbReference type="EMBL" id="JAVDXO010000002">
    <property type="protein sequence ID" value="MDR7305903.1"/>
    <property type="molecule type" value="Genomic_DNA"/>
</dbReference>
<evidence type="ECO:0000259" key="1">
    <source>
        <dbReference type="PROSITE" id="PS51340"/>
    </source>
</evidence>
<sequence>MSDDANDVSGQIAQLMIYPVKSFAGVAVDQAVLLETGLQWDRHWMVVDAEGLFVTQRECARMALVRPELRVDALVLHAPGMPDVSVPLHADGSATRVQVWDDTVDALDMGPAVGQWLQTFLGAPAHRLVRFDPAAQRACSTKWTQGVAASTQFADGYPVLVTTDSSMDELNTRLAAMDHPAVGMLRFRPNVVLAGLPPHDEDHWGPLECLDANGDVAARLQLVKPCARCPIPNIDPVTAQSHPGVGDALQAYRQDARVGGAITFGMNAIVTQGAGTVLRVGQAVQGGYTFG</sequence>
<dbReference type="RefSeq" id="WP_310340254.1">
    <property type="nucleotide sequence ID" value="NZ_JAVDXO010000002.1"/>
</dbReference>
<dbReference type="PANTHER" id="PTHR14237">
    <property type="entry name" value="MOLYBDOPTERIN COFACTOR SULFURASE MOSC"/>
    <property type="match status" value="1"/>
</dbReference>
<proteinExistence type="predicted"/>
<evidence type="ECO:0000313" key="3">
    <source>
        <dbReference type="Proteomes" id="UP001268089"/>
    </source>
</evidence>
<reference evidence="2 3" key="1">
    <citation type="submission" date="2023-07" db="EMBL/GenBank/DDBJ databases">
        <title>Sorghum-associated microbial communities from plants grown in Nebraska, USA.</title>
        <authorList>
            <person name="Schachtman D."/>
        </authorList>
    </citation>
    <scope>NUCLEOTIDE SEQUENCE [LARGE SCALE GENOMIC DNA]</scope>
    <source>
        <strain evidence="2 3">BE308</strain>
    </source>
</reference>
<dbReference type="SUPFAM" id="SSF141673">
    <property type="entry name" value="MOSC N-terminal domain-like"/>
    <property type="match status" value="1"/>
</dbReference>
<dbReference type="Pfam" id="PF03473">
    <property type="entry name" value="MOSC"/>
    <property type="match status" value="1"/>
</dbReference>
<dbReference type="InterPro" id="IPR011037">
    <property type="entry name" value="Pyrv_Knase-like_insert_dom_sf"/>
</dbReference>
<evidence type="ECO:0000313" key="2">
    <source>
        <dbReference type="EMBL" id="MDR7305903.1"/>
    </source>
</evidence>
<gene>
    <name evidence="2" type="ORF">J2X15_001181</name>
</gene>